<evidence type="ECO:0000256" key="1">
    <source>
        <dbReference type="SAM" id="SignalP"/>
    </source>
</evidence>
<keyword evidence="1" id="KW-0732">Signal</keyword>
<dbReference type="EMBL" id="FNDQ01000027">
    <property type="protein sequence ID" value="SDH93415.1"/>
    <property type="molecule type" value="Genomic_DNA"/>
</dbReference>
<feature type="signal peptide" evidence="1">
    <location>
        <begin position="1"/>
        <end position="25"/>
    </location>
</feature>
<gene>
    <name evidence="2" type="ORF">SAMN05421818_1273</name>
</gene>
<accession>A0A1G8GGC2</accession>
<organism evidence="2 3">
    <name type="scientific">Myroides phaeus</name>
    <dbReference type="NCBI Taxonomy" id="702745"/>
    <lineage>
        <taxon>Bacteria</taxon>
        <taxon>Pseudomonadati</taxon>
        <taxon>Bacteroidota</taxon>
        <taxon>Flavobacteriia</taxon>
        <taxon>Flavobacteriales</taxon>
        <taxon>Flavobacteriaceae</taxon>
        <taxon>Myroides</taxon>
    </lineage>
</organism>
<reference evidence="3" key="1">
    <citation type="submission" date="2016-10" db="EMBL/GenBank/DDBJ databases">
        <authorList>
            <person name="Varghese N."/>
            <person name="Submissions S."/>
        </authorList>
    </citation>
    <scope>NUCLEOTIDE SEQUENCE [LARGE SCALE GENOMIC DNA]</scope>
    <source>
        <strain evidence="3">DSM 23313</strain>
    </source>
</reference>
<evidence type="ECO:0000313" key="3">
    <source>
        <dbReference type="Proteomes" id="UP000243588"/>
    </source>
</evidence>
<keyword evidence="3" id="KW-1185">Reference proteome</keyword>
<dbReference type="Proteomes" id="UP000243588">
    <property type="component" value="Unassembled WGS sequence"/>
</dbReference>
<proteinExistence type="predicted"/>
<name>A0A1G8GGC2_9FLAO</name>
<evidence type="ECO:0000313" key="2">
    <source>
        <dbReference type="EMBL" id="SDH93415.1"/>
    </source>
</evidence>
<feature type="chain" id="PRO_5017289924" evidence="1">
    <location>
        <begin position="26"/>
        <end position="181"/>
    </location>
</feature>
<protein>
    <submittedName>
        <fullName evidence="2">Uncharacterized protein</fullName>
    </submittedName>
</protein>
<sequence>MRNEISKRTFFVFICLLFSIPTVFGQTAIGKDEVEGKDVILDFKPDDNRGIILSWVTKGDVVTSPVGGTMIFDSADKKVKYYKSGSSPGWFDLSINSGKVDLTIQNEETANYSPTVIGKDAATATGVLILEADNKAMVLPKSESPHLNIKSPAAGTIAYDKESKMLCVFNGEEWSFWKVAE</sequence>
<dbReference type="RefSeq" id="WP_090410250.1">
    <property type="nucleotide sequence ID" value="NZ_FNDQ01000027.1"/>
</dbReference>
<dbReference type="AlphaFoldDB" id="A0A1G8GGC2"/>